<evidence type="ECO:0000259" key="1">
    <source>
        <dbReference type="SMART" id="SM00605"/>
    </source>
</evidence>
<dbReference type="PANTHER" id="PTHR47629">
    <property type="entry name" value="C-TYPE LECTIN-RELATED"/>
    <property type="match status" value="1"/>
</dbReference>
<name>A0A2G5V7E1_9PELO</name>
<comment type="caution">
    <text evidence="2">The sequence shown here is derived from an EMBL/GenBank/DDBJ whole genome shotgun (WGS) entry which is preliminary data.</text>
</comment>
<feature type="domain" description="PAN-3" evidence="1">
    <location>
        <begin position="172"/>
        <end position="325"/>
    </location>
</feature>
<organism evidence="2 3">
    <name type="scientific">Caenorhabditis nigoni</name>
    <dbReference type="NCBI Taxonomy" id="1611254"/>
    <lineage>
        <taxon>Eukaryota</taxon>
        <taxon>Metazoa</taxon>
        <taxon>Ecdysozoa</taxon>
        <taxon>Nematoda</taxon>
        <taxon>Chromadorea</taxon>
        <taxon>Rhabditida</taxon>
        <taxon>Rhabditina</taxon>
        <taxon>Rhabditomorpha</taxon>
        <taxon>Rhabditoidea</taxon>
        <taxon>Rhabditidae</taxon>
        <taxon>Peloderinae</taxon>
        <taxon>Caenorhabditis</taxon>
    </lineage>
</organism>
<sequence length="327" mass="36968">MSRETLWNMNCEHVHLLRSRFNSDDVMEFLRRWMDGNGKDRISYVYFEHPLGFGPLDFEELNATPWDPVIEETMMQPESSIHCNLSRAMNIRQTGGRVGTISQNSEIEFAFFVWEEKPADEPGVIPDELPEPEDVGVIPKETETTAITTASLLTSFQTGTTKKLPKLGTVGWGAIAGVPTTTAITTTPNTFMSSISPKPTYTKMIMFHGKVFSPTTTRVEISTEDGLSAKECIQECYASETCILAYMDTSRRCRFYDYTERTTITIEETTDKDGEVVGFKVDLEDFDCPLTYKDHIGSIVTRTGNTGYVSLKIIKWEKTDNGWTMKM</sequence>
<keyword evidence="3" id="KW-1185">Reference proteome</keyword>
<dbReference type="AlphaFoldDB" id="A0A2G5V7E1"/>
<dbReference type="Pfam" id="PF08277">
    <property type="entry name" value="PAN_3"/>
    <property type="match status" value="1"/>
</dbReference>
<reference evidence="3" key="1">
    <citation type="submission" date="2017-10" db="EMBL/GenBank/DDBJ databases">
        <title>Rapid genome shrinkage in a self-fertile nematode reveals novel sperm competition proteins.</title>
        <authorList>
            <person name="Yin D."/>
            <person name="Schwarz E.M."/>
            <person name="Thomas C.G."/>
            <person name="Felde R.L."/>
            <person name="Korf I.F."/>
            <person name="Cutter A.D."/>
            <person name="Schartner C.M."/>
            <person name="Ralston E.J."/>
            <person name="Meyer B.J."/>
            <person name="Haag E.S."/>
        </authorList>
    </citation>
    <scope>NUCLEOTIDE SEQUENCE [LARGE SCALE GENOMIC DNA]</scope>
    <source>
        <strain evidence="3">JU1422</strain>
    </source>
</reference>
<dbReference type="Proteomes" id="UP000230233">
    <property type="component" value="Chromosome II"/>
</dbReference>
<dbReference type="EMBL" id="PDUG01000002">
    <property type="protein sequence ID" value="PIC47724.1"/>
    <property type="molecule type" value="Genomic_DNA"/>
</dbReference>
<accession>A0A2G5V7E1</accession>
<dbReference type="InterPro" id="IPR012885">
    <property type="entry name" value="F-box_Sdz-33"/>
</dbReference>
<evidence type="ECO:0000313" key="2">
    <source>
        <dbReference type="EMBL" id="PIC47724.1"/>
    </source>
</evidence>
<proteinExistence type="predicted"/>
<dbReference type="Pfam" id="PF07735">
    <property type="entry name" value="FBA_2"/>
    <property type="match status" value="1"/>
</dbReference>
<dbReference type="SMART" id="SM00605">
    <property type="entry name" value="CW"/>
    <property type="match status" value="1"/>
</dbReference>
<protein>
    <recommendedName>
        <fullName evidence="1">PAN-3 domain-containing protein</fullName>
    </recommendedName>
</protein>
<dbReference type="PANTHER" id="PTHR47629:SF12">
    <property type="entry name" value="PAN-3 DOMAIN-CONTAINING PROTEIN"/>
    <property type="match status" value="1"/>
</dbReference>
<gene>
    <name evidence="2" type="primary">Cnig_chr_II.g6971</name>
    <name evidence="2" type="ORF">B9Z55_006971</name>
</gene>
<dbReference type="InterPro" id="IPR006583">
    <property type="entry name" value="PAN-3_domain"/>
</dbReference>
<dbReference type="OrthoDB" id="10646621at2759"/>
<evidence type="ECO:0000313" key="3">
    <source>
        <dbReference type="Proteomes" id="UP000230233"/>
    </source>
</evidence>
<dbReference type="STRING" id="1611254.A0A2G5V7E1"/>